<dbReference type="EMBL" id="JAGSOV010000057">
    <property type="protein sequence ID" value="MCO1658683.1"/>
    <property type="molecule type" value="Genomic_DNA"/>
</dbReference>
<dbReference type="GO" id="GO:0008237">
    <property type="term" value="F:metallopeptidase activity"/>
    <property type="evidence" value="ECO:0007669"/>
    <property type="project" value="UniProtKB-KW"/>
</dbReference>
<evidence type="ECO:0000259" key="3">
    <source>
        <dbReference type="Pfam" id="PF02517"/>
    </source>
</evidence>
<dbReference type="Pfam" id="PF02517">
    <property type="entry name" value="Rce1-like"/>
    <property type="match status" value="1"/>
</dbReference>
<keyword evidence="2" id="KW-0472">Membrane</keyword>
<feature type="transmembrane region" description="Helical" evidence="2">
    <location>
        <begin position="103"/>
        <end position="124"/>
    </location>
</feature>
<feature type="region of interest" description="Disordered" evidence="1">
    <location>
        <begin position="246"/>
        <end position="270"/>
    </location>
</feature>
<keyword evidence="2" id="KW-0812">Transmembrane</keyword>
<feature type="domain" description="CAAX prenyl protease 2/Lysostaphin resistance protein A-like" evidence="3">
    <location>
        <begin position="148"/>
        <end position="230"/>
    </location>
</feature>
<dbReference type="InterPro" id="IPR003675">
    <property type="entry name" value="Rce1/LyrA-like_dom"/>
</dbReference>
<gene>
    <name evidence="4" type="ORF">KDL28_26810</name>
</gene>
<proteinExistence type="predicted"/>
<reference evidence="4" key="1">
    <citation type="submission" date="2021-04" db="EMBL/GenBank/DDBJ databases">
        <title>Pseudonocardia sp. nov., isolated from sandy soil of mangrove forest.</title>
        <authorList>
            <person name="Zan Z."/>
            <person name="Huang R."/>
            <person name="Liu W."/>
        </authorList>
    </citation>
    <scope>NUCLEOTIDE SEQUENCE</scope>
    <source>
        <strain evidence="4">S2-4</strain>
    </source>
</reference>
<sequence length="270" mass="28183">MSLLRPGLRDRAVTALPRWIAEQVPRDHQESDDAFRKRRKVVAATALTGAGLLGAGLSARPDSPEFYGLTGATAATWVIGGLASGKLHLGHEARRDATLARPVVVPVLVGAGAFAAFYAAALVARRIPVLDRAIGSVLQYAFQGSDRLVLITTLANGAAEEVFFRGALYAAVGRRSPVAVSTGVYVLATVATRNPALVLASGAMGALFGLQRRASGGIQAPILTHLTWSILMLRFLPPLFRRQRPAAAAGTDSTSAASPASSRSTSSSSM</sequence>
<name>A0ABT1A706_9PSEU</name>
<evidence type="ECO:0000256" key="2">
    <source>
        <dbReference type="SAM" id="Phobius"/>
    </source>
</evidence>
<dbReference type="Proteomes" id="UP001165283">
    <property type="component" value="Unassembled WGS sequence"/>
</dbReference>
<feature type="transmembrane region" description="Helical" evidence="2">
    <location>
        <begin position="66"/>
        <end position="83"/>
    </location>
</feature>
<keyword evidence="4" id="KW-0482">Metalloprotease</keyword>
<evidence type="ECO:0000256" key="1">
    <source>
        <dbReference type="SAM" id="MobiDB-lite"/>
    </source>
</evidence>
<organism evidence="4 5">
    <name type="scientific">Pseudonocardia humida</name>
    <dbReference type="NCBI Taxonomy" id="2800819"/>
    <lineage>
        <taxon>Bacteria</taxon>
        <taxon>Bacillati</taxon>
        <taxon>Actinomycetota</taxon>
        <taxon>Actinomycetes</taxon>
        <taxon>Pseudonocardiales</taxon>
        <taxon>Pseudonocardiaceae</taxon>
        <taxon>Pseudonocardia</taxon>
    </lineage>
</organism>
<protein>
    <submittedName>
        <fullName evidence="4">CPBP family intramembrane metalloprotease</fullName>
    </submittedName>
</protein>
<evidence type="ECO:0000313" key="4">
    <source>
        <dbReference type="EMBL" id="MCO1658683.1"/>
    </source>
</evidence>
<accession>A0ABT1A706</accession>
<keyword evidence="2" id="KW-1133">Transmembrane helix</keyword>
<comment type="caution">
    <text evidence="4">The sequence shown here is derived from an EMBL/GenBank/DDBJ whole genome shotgun (WGS) entry which is preliminary data.</text>
</comment>
<evidence type="ECO:0000313" key="5">
    <source>
        <dbReference type="Proteomes" id="UP001165283"/>
    </source>
</evidence>
<keyword evidence="4" id="KW-0378">Hydrolase</keyword>
<keyword evidence="4" id="KW-0645">Protease</keyword>
<dbReference type="RefSeq" id="WP_252442920.1">
    <property type="nucleotide sequence ID" value="NZ_JAGSOV010000057.1"/>
</dbReference>
<keyword evidence="5" id="KW-1185">Reference proteome</keyword>
<feature type="transmembrane region" description="Helical" evidence="2">
    <location>
        <begin position="41"/>
        <end position="60"/>
    </location>
</feature>